<dbReference type="AlphaFoldDB" id="A0A521BX97"/>
<dbReference type="SMART" id="SM00421">
    <property type="entry name" value="HTH_LUXR"/>
    <property type="match status" value="1"/>
</dbReference>
<dbReference type="Pfam" id="PF00196">
    <property type="entry name" value="GerE"/>
    <property type="match status" value="1"/>
</dbReference>
<organism evidence="3 4">
    <name type="scientific">Thalassovita litoralis</name>
    <dbReference type="NCBI Taxonomy" id="1010611"/>
    <lineage>
        <taxon>Bacteria</taxon>
        <taxon>Pseudomonadati</taxon>
        <taxon>Pseudomonadota</taxon>
        <taxon>Alphaproteobacteria</taxon>
        <taxon>Rhodobacterales</taxon>
        <taxon>Roseobacteraceae</taxon>
        <taxon>Thalassovita</taxon>
    </lineage>
</organism>
<sequence length="176" mass="19076">MIDPGLKRRGLSLLILITVQAFAAVFFVTDSVADYWDSGALYVDLHLIVETLAALTLAISIVIEVVYLLRMLRRQARMERGLSVASGALHELMESYFQAWRLTPSEQDVATFAIKGASISEIAQMRGSAEGTVKAHLNAIYRKAGVNGRGDLVSLLIEDLMTQPLVPSGDGQAAAD</sequence>
<dbReference type="InterPro" id="IPR036388">
    <property type="entry name" value="WH-like_DNA-bd_sf"/>
</dbReference>
<dbReference type="GO" id="GO:0003677">
    <property type="term" value="F:DNA binding"/>
    <property type="evidence" value="ECO:0007669"/>
    <property type="project" value="InterPro"/>
</dbReference>
<reference evidence="3 4" key="1">
    <citation type="submission" date="2017-05" db="EMBL/GenBank/DDBJ databases">
        <authorList>
            <person name="Varghese N."/>
            <person name="Submissions S."/>
        </authorList>
    </citation>
    <scope>NUCLEOTIDE SEQUENCE [LARGE SCALE GENOMIC DNA]</scope>
    <source>
        <strain evidence="3 4">DSM 29506</strain>
    </source>
</reference>
<dbReference type="InterPro" id="IPR000792">
    <property type="entry name" value="Tscrpt_reg_LuxR_C"/>
</dbReference>
<evidence type="ECO:0000313" key="4">
    <source>
        <dbReference type="Proteomes" id="UP000316030"/>
    </source>
</evidence>
<dbReference type="Proteomes" id="UP000316030">
    <property type="component" value="Unassembled WGS sequence"/>
</dbReference>
<feature type="domain" description="HTH luxR-type" evidence="2">
    <location>
        <begin position="99"/>
        <end position="156"/>
    </location>
</feature>
<evidence type="ECO:0000259" key="2">
    <source>
        <dbReference type="SMART" id="SM00421"/>
    </source>
</evidence>
<dbReference type="EMBL" id="FXTO01000004">
    <property type="protein sequence ID" value="SMO51090.1"/>
    <property type="molecule type" value="Genomic_DNA"/>
</dbReference>
<dbReference type="OrthoDB" id="8277135at2"/>
<protein>
    <submittedName>
        <fullName evidence="3">Regulatory protein, luxR family</fullName>
    </submittedName>
</protein>
<dbReference type="RefSeq" id="WP_142492409.1">
    <property type="nucleotide sequence ID" value="NZ_FXTO01000004.1"/>
</dbReference>
<evidence type="ECO:0000313" key="3">
    <source>
        <dbReference type="EMBL" id="SMO51090.1"/>
    </source>
</evidence>
<keyword evidence="1" id="KW-0472">Membrane</keyword>
<keyword evidence="1" id="KW-0812">Transmembrane</keyword>
<gene>
    <name evidence="3" type="ORF">SAMN06265173_104155</name>
</gene>
<dbReference type="SUPFAM" id="SSF46894">
    <property type="entry name" value="C-terminal effector domain of the bipartite response regulators"/>
    <property type="match status" value="1"/>
</dbReference>
<keyword evidence="4" id="KW-1185">Reference proteome</keyword>
<evidence type="ECO:0000256" key="1">
    <source>
        <dbReference type="SAM" id="Phobius"/>
    </source>
</evidence>
<keyword evidence="1" id="KW-1133">Transmembrane helix</keyword>
<proteinExistence type="predicted"/>
<dbReference type="InterPro" id="IPR016032">
    <property type="entry name" value="Sig_transdc_resp-reg_C-effctor"/>
</dbReference>
<name>A0A521BX97_9RHOB</name>
<feature type="transmembrane region" description="Helical" evidence="1">
    <location>
        <begin position="47"/>
        <end position="69"/>
    </location>
</feature>
<dbReference type="Gene3D" id="1.10.10.10">
    <property type="entry name" value="Winged helix-like DNA-binding domain superfamily/Winged helix DNA-binding domain"/>
    <property type="match status" value="1"/>
</dbReference>
<accession>A0A521BX97</accession>
<dbReference type="PRINTS" id="PR00038">
    <property type="entry name" value="HTHLUXR"/>
</dbReference>
<dbReference type="GO" id="GO:0006355">
    <property type="term" value="P:regulation of DNA-templated transcription"/>
    <property type="evidence" value="ECO:0007669"/>
    <property type="project" value="InterPro"/>
</dbReference>